<dbReference type="EMBL" id="CP002879">
    <property type="protein sequence ID" value="AEI82101.1"/>
    <property type="molecule type" value="Genomic_DNA"/>
</dbReference>
<reference evidence="1 2" key="1">
    <citation type="journal article" date="2011" name="J. Bacteriol.">
        <title>Complete genome sequence of the type strain Cupriavidus necator N-1.</title>
        <authorList>
            <person name="Poehlein A."/>
            <person name="Kusian B."/>
            <person name="Friedrich B."/>
            <person name="Daniel R."/>
            <person name="Bowien B."/>
        </authorList>
    </citation>
    <scope>NUCLEOTIDE SEQUENCE [LARGE SCALE GENOMIC DNA]</scope>
    <source>
        <strain evidence="2">ATCC 43291 / DSM 13513 / CCUG 52238 / LMG 8453 / N-1</strain>
        <plasmid evidence="1 2">pBB1</plasmid>
    </source>
</reference>
<keyword evidence="1" id="KW-0614">Plasmid</keyword>
<evidence type="ECO:0000313" key="2">
    <source>
        <dbReference type="Proteomes" id="UP000006798"/>
    </source>
</evidence>
<evidence type="ECO:0000313" key="1">
    <source>
        <dbReference type="EMBL" id="AEI82101.1"/>
    </source>
</evidence>
<protein>
    <submittedName>
        <fullName evidence="1">Uncharacterized protein</fullName>
    </submittedName>
</protein>
<proteinExistence type="predicted"/>
<dbReference type="Proteomes" id="UP000006798">
    <property type="component" value="Plasmid pBB1"/>
</dbReference>
<organism evidence="1 2">
    <name type="scientific">Cupriavidus necator (strain ATCC 43291 / DSM 13513 / CCUG 52238 / LMG 8453 / N-1)</name>
    <name type="common">Ralstonia eutropha</name>
    <dbReference type="NCBI Taxonomy" id="1042878"/>
    <lineage>
        <taxon>Bacteria</taxon>
        <taxon>Pseudomonadati</taxon>
        <taxon>Pseudomonadota</taxon>
        <taxon>Betaproteobacteria</taxon>
        <taxon>Burkholderiales</taxon>
        <taxon>Burkholderiaceae</taxon>
        <taxon>Cupriavidus</taxon>
    </lineage>
</organism>
<gene>
    <name evidence="1" type="ordered locus">CNE_BB1p06810</name>
</gene>
<geneLocation type="plasmid" evidence="1 2">
    <name>pBB1</name>
</geneLocation>
<accession>F8GXN1</accession>
<sequence length="41" mass="4409">MAKKGSKKLMYVAEPDFRCVLAKEGVRFAAPAGELVHGCLS</sequence>
<dbReference type="AlphaFoldDB" id="F8GXN1"/>
<dbReference type="KEGG" id="cnc:CNE_BB1p06810"/>
<name>F8GXN1_CUPNN</name>
<dbReference type="HOGENOM" id="CLU_3268847_0_0_4"/>